<organism evidence="3 4">
    <name type="scientific">Mycena citricolor</name>
    <dbReference type="NCBI Taxonomy" id="2018698"/>
    <lineage>
        <taxon>Eukaryota</taxon>
        <taxon>Fungi</taxon>
        <taxon>Dikarya</taxon>
        <taxon>Basidiomycota</taxon>
        <taxon>Agaricomycotina</taxon>
        <taxon>Agaricomycetes</taxon>
        <taxon>Agaricomycetidae</taxon>
        <taxon>Agaricales</taxon>
        <taxon>Marasmiineae</taxon>
        <taxon>Mycenaceae</taxon>
        <taxon>Mycena</taxon>
    </lineage>
</organism>
<dbReference type="Proteomes" id="UP001295794">
    <property type="component" value="Unassembled WGS sequence"/>
</dbReference>
<comment type="caution">
    <text evidence="3">The sequence shown here is derived from an EMBL/GenBank/DDBJ whole genome shotgun (WGS) entry which is preliminary data.</text>
</comment>
<feature type="region of interest" description="Disordered" evidence="1">
    <location>
        <begin position="36"/>
        <end position="61"/>
    </location>
</feature>
<dbReference type="EMBL" id="CAVNYO010000419">
    <property type="protein sequence ID" value="CAK5277529.1"/>
    <property type="molecule type" value="Genomic_DNA"/>
</dbReference>
<evidence type="ECO:0000256" key="1">
    <source>
        <dbReference type="SAM" id="MobiDB-lite"/>
    </source>
</evidence>
<gene>
    <name evidence="3" type="ORF">MYCIT1_LOCUS26545</name>
</gene>
<name>A0AAD2HJB4_9AGAR</name>
<proteinExistence type="predicted"/>
<keyword evidence="4" id="KW-1185">Reference proteome</keyword>
<dbReference type="SUPFAM" id="SSF55658">
    <property type="entry name" value="L9 N-domain-like"/>
    <property type="match status" value="1"/>
</dbReference>
<evidence type="ECO:0000259" key="2">
    <source>
        <dbReference type="Pfam" id="PF01693"/>
    </source>
</evidence>
<feature type="domain" description="Ribonuclease H1 N-terminal" evidence="2">
    <location>
        <begin position="118"/>
        <end position="159"/>
    </location>
</feature>
<reference evidence="3" key="1">
    <citation type="submission" date="2023-11" db="EMBL/GenBank/DDBJ databases">
        <authorList>
            <person name="De Vega J J."/>
            <person name="De Vega J J."/>
        </authorList>
    </citation>
    <scope>NUCLEOTIDE SEQUENCE</scope>
</reference>
<dbReference type="Gene3D" id="3.40.970.10">
    <property type="entry name" value="Ribonuclease H1, N-terminal domain"/>
    <property type="match status" value="1"/>
</dbReference>
<dbReference type="AlphaFoldDB" id="A0AAD2HJB4"/>
<sequence>MMFGCRNHRSTSCLLTTMDDDERLLQLLGRLSLHPTPVLPPTLPRSESPVPHSSSYSSPPALVQRTVERRPVYQYQTPGFAGLTNDWSVAGALTQDVPGSRAYSVLPRKKNRRPRPAAYVVFVGREPGVCDSWDQCNEKMLGYPCALYRGYTSRADADAAFLYAQQRGWTSSPDADVFCYVPPIPVTDDDYETYNPLSGNESANDQLWYVVYRGLRPGVYRSSLESQLNVVGVPGQLFESVEGEDAARAKFADAQRKGVVKILTV</sequence>
<dbReference type="InterPro" id="IPR037056">
    <property type="entry name" value="RNase_H1_N_sf"/>
</dbReference>
<dbReference type="Pfam" id="PF01693">
    <property type="entry name" value="Cauli_VI"/>
    <property type="match status" value="1"/>
</dbReference>
<protein>
    <recommendedName>
        <fullName evidence="2">Ribonuclease H1 N-terminal domain-containing protein</fullName>
    </recommendedName>
</protein>
<accession>A0AAD2HJB4</accession>
<dbReference type="InterPro" id="IPR011320">
    <property type="entry name" value="RNase_H1_N"/>
</dbReference>
<feature type="compositionally biased region" description="Low complexity" evidence="1">
    <location>
        <begin position="44"/>
        <end position="60"/>
    </location>
</feature>
<evidence type="ECO:0000313" key="3">
    <source>
        <dbReference type="EMBL" id="CAK5277529.1"/>
    </source>
</evidence>
<dbReference type="InterPro" id="IPR009027">
    <property type="entry name" value="Ribosomal_bL9/RNase_H1_N"/>
</dbReference>
<evidence type="ECO:0000313" key="4">
    <source>
        <dbReference type="Proteomes" id="UP001295794"/>
    </source>
</evidence>